<dbReference type="SUPFAM" id="SSF141868">
    <property type="entry name" value="EAL domain-like"/>
    <property type="match status" value="1"/>
</dbReference>
<dbReference type="CDD" id="cd01949">
    <property type="entry name" value="GGDEF"/>
    <property type="match status" value="1"/>
</dbReference>
<dbReference type="AlphaFoldDB" id="A0A1W1CIC6"/>
<feature type="domain" description="GGDEF" evidence="2">
    <location>
        <begin position="25"/>
        <end position="160"/>
    </location>
</feature>
<name>A0A1W1CIC6_9ZZZZ</name>
<sequence length="405" mass="47217">MYCNPLTNTLTRLYLTDNYEKIDFKSYYIALIDVDFFKRVNNLYGQKNGDIILISIIKQITLLLREDDMFIQYGGEEFLLLISKKGMEEDVFKNLLENIRALIESTNFKVKNYKFSVTISIGALLQTELEKSLQDAIHKADTALYKSKHNGRNSVSYFDLSQPERIYREQLKEMIESNKLVCYYQPIKRLKDSKLHHYEALLRIEDGDKVIYPDKILPALEDSYLYSFLTKKIIEYNIKILRMDSNMRVSINLSADDLINDSILLLLSRNSDLSSRIYIEILETKSIDYIRVEVSIQRLKLLGFKICIDDFGSGYSNLNHLLNLSIDYLKIDGSIIKEILHDKRAYSIVKTFALFSKENNIEVIAEFIDNKELIEVLSSFGIEYGQGFYFSQAKPYAELEHHTMD</sequence>
<evidence type="ECO:0000259" key="1">
    <source>
        <dbReference type="PROSITE" id="PS50883"/>
    </source>
</evidence>
<dbReference type="SUPFAM" id="SSF55073">
    <property type="entry name" value="Nucleotide cyclase"/>
    <property type="match status" value="1"/>
</dbReference>
<dbReference type="InterPro" id="IPR043128">
    <property type="entry name" value="Rev_trsase/Diguanyl_cyclase"/>
</dbReference>
<dbReference type="PANTHER" id="PTHR33121:SF79">
    <property type="entry name" value="CYCLIC DI-GMP PHOSPHODIESTERASE PDED-RELATED"/>
    <property type="match status" value="1"/>
</dbReference>
<dbReference type="InterPro" id="IPR035919">
    <property type="entry name" value="EAL_sf"/>
</dbReference>
<dbReference type="PANTHER" id="PTHR33121">
    <property type="entry name" value="CYCLIC DI-GMP PHOSPHODIESTERASE PDEF"/>
    <property type="match status" value="1"/>
</dbReference>
<evidence type="ECO:0000259" key="2">
    <source>
        <dbReference type="PROSITE" id="PS50887"/>
    </source>
</evidence>
<feature type="domain" description="EAL" evidence="1">
    <location>
        <begin position="164"/>
        <end position="405"/>
    </location>
</feature>
<dbReference type="PROSITE" id="PS50883">
    <property type="entry name" value="EAL"/>
    <property type="match status" value="1"/>
</dbReference>
<dbReference type="Gene3D" id="3.20.20.450">
    <property type="entry name" value="EAL domain"/>
    <property type="match status" value="1"/>
</dbReference>
<dbReference type="Gene3D" id="3.30.70.270">
    <property type="match status" value="1"/>
</dbReference>
<dbReference type="SMART" id="SM00267">
    <property type="entry name" value="GGDEF"/>
    <property type="match status" value="1"/>
</dbReference>
<dbReference type="Pfam" id="PF00990">
    <property type="entry name" value="GGDEF"/>
    <property type="match status" value="1"/>
</dbReference>
<reference evidence="3" key="1">
    <citation type="submission" date="2016-10" db="EMBL/GenBank/DDBJ databases">
        <authorList>
            <person name="de Groot N.N."/>
        </authorList>
    </citation>
    <scope>NUCLEOTIDE SEQUENCE</scope>
</reference>
<dbReference type="NCBIfam" id="TIGR00254">
    <property type="entry name" value="GGDEF"/>
    <property type="match status" value="1"/>
</dbReference>
<proteinExistence type="predicted"/>
<dbReference type="PROSITE" id="PS50887">
    <property type="entry name" value="GGDEF"/>
    <property type="match status" value="1"/>
</dbReference>
<dbReference type="Pfam" id="PF00563">
    <property type="entry name" value="EAL"/>
    <property type="match status" value="1"/>
</dbReference>
<evidence type="ECO:0000313" key="3">
    <source>
        <dbReference type="EMBL" id="SFV65546.1"/>
    </source>
</evidence>
<accession>A0A1W1CIC6</accession>
<dbReference type="InterPro" id="IPR000160">
    <property type="entry name" value="GGDEF_dom"/>
</dbReference>
<dbReference type="InterPro" id="IPR029787">
    <property type="entry name" value="Nucleotide_cyclase"/>
</dbReference>
<dbReference type="EMBL" id="FPHN01000188">
    <property type="protein sequence ID" value="SFV65546.1"/>
    <property type="molecule type" value="Genomic_DNA"/>
</dbReference>
<protein>
    <submittedName>
        <fullName evidence="3">Diguanylate cyclase/phosphodiesterase (GGDEF &amp; EAL domains) with PAS/PAC sensor(S)</fullName>
    </submittedName>
</protein>
<dbReference type="SMART" id="SM00052">
    <property type="entry name" value="EAL"/>
    <property type="match status" value="1"/>
</dbReference>
<gene>
    <name evidence="3" type="ORF">MNB_SV-14-249</name>
</gene>
<organism evidence="3">
    <name type="scientific">hydrothermal vent metagenome</name>
    <dbReference type="NCBI Taxonomy" id="652676"/>
    <lineage>
        <taxon>unclassified sequences</taxon>
        <taxon>metagenomes</taxon>
        <taxon>ecological metagenomes</taxon>
    </lineage>
</organism>
<dbReference type="GO" id="GO:0071111">
    <property type="term" value="F:cyclic-guanylate-specific phosphodiesterase activity"/>
    <property type="evidence" value="ECO:0007669"/>
    <property type="project" value="InterPro"/>
</dbReference>
<dbReference type="CDD" id="cd01948">
    <property type="entry name" value="EAL"/>
    <property type="match status" value="1"/>
</dbReference>
<dbReference type="InterPro" id="IPR050706">
    <property type="entry name" value="Cyclic-di-GMP_PDE-like"/>
</dbReference>
<dbReference type="InterPro" id="IPR001633">
    <property type="entry name" value="EAL_dom"/>
</dbReference>